<dbReference type="EMBL" id="KV875102">
    <property type="protein sequence ID" value="OIW25025.1"/>
    <property type="molecule type" value="Genomic_DNA"/>
</dbReference>
<dbReference type="PANTHER" id="PTHR34387">
    <property type="entry name" value="SLR1258 PROTEIN"/>
    <property type="match status" value="1"/>
</dbReference>
<protein>
    <recommendedName>
        <fullName evidence="3">DUF541 domain-containing protein</fullName>
    </recommendedName>
</protein>
<dbReference type="Proteomes" id="UP000182658">
    <property type="component" value="Unassembled WGS sequence"/>
</dbReference>
<keyword evidence="2" id="KW-1185">Reference proteome</keyword>
<gene>
    <name evidence="1" type="ORF">CONLIGDRAFT_78941</name>
</gene>
<evidence type="ECO:0000313" key="1">
    <source>
        <dbReference type="EMBL" id="OIW25025.1"/>
    </source>
</evidence>
<proteinExistence type="predicted"/>
<dbReference type="Gene3D" id="3.30.70.2970">
    <property type="entry name" value="Protein of unknown function (DUF541), domain 2"/>
    <property type="match status" value="1"/>
</dbReference>
<dbReference type="OrthoDB" id="3335918at2759"/>
<name>A0A1J7IVA3_9PEZI</name>
<accession>A0A1J7IVA3</accession>
<dbReference type="InterPro" id="IPR052022">
    <property type="entry name" value="26kDa_periplasmic_antigen"/>
</dbReference>
<dbReference type="InParanoid" id="A0A1J7IVA3"/>
<dbReference type="GO" id="GO:0006974">
    <property type="term" value="P:DNA damage response"/>
    <property type="evidence" value="ECO:0007669"/>
    <property type="project" value="TreeGrafter"/>
</dbReference>
<evidence type="ECO:0000313" key="2">
    <source>
        <dbReference type="Proteomes" id="UP000182658"/>
    </source>
</evidence>
<dbReference type="Pfam" id="PF04402">
    <property type="entry name" value="SIMPL"/>
    <property type="match status" value="1"/>
</dbReference>
<dbReference type="Gene3D" id="3.30.110.170">
    <property type="entry name" value="Protein of unknown function (DUF541), domain 1"/>
    <property type="match status" value="1"/>
</dbReference>
<dbReference type="PANTHER" id="PTHR34387:SF1">
    <property type="entry name" value="PERIPLASMIC IMMUNOGENIC PROTEIN"/>
    <property type="match status" value="1"/>
</dbReference>
<sequence>MSRKRVRGSMTPQLEIYVDGTGSVFRKAERAYVRLTVSLTSTDQSEAFQEVQTTVSALTANIRSLATKTEDDRPHPSAAVTAFTVTPLSTTSVYQRDKNYKELRKLPKECTVSASAEIIFRDMVQLAETSAELATMPHVSVSGTEWRLTEATREEIEREARLKAIKDAVQKAQDYAGVVGRRVVAVEIRDGPSSPGYAMHRPLPQARNLMVQQQQQMAQQMPGGSGMAVASEGPALEPKTITVSAYVNAKFMSNDGDDEDYMEVVV</sequence>
<dbReference type="InterPro" id="IPR007497">
    <property type="entry name" value="SIMPL/DUF541"/>
</dbReference>
<reference evidence="1 2" key="1">
    <citation type="submission" date="2016-10" db="EMBL/GenBank/DDBJ databases">
        <title>Draft genome sequence of Coniochaeta ligniaria NRRL30616, a lignocellulolytic fungus for bioabatement of inhibitors in plant biomass hydrolysates.</title>
        <authorList>
            <consortium name="DOE Joint Genome Institute"/>
            <person name="Jimenez D.J."/>
            <person name="Hector R.E."/>
            <person name="Riley R."/>
            <person name="Sun H."/>
            <person name="Grigoriev I.V."/>
            <person name="Van Elsas J.D."/>
            <person name="Nichols N.N."/>
        </authorList>
    </citation>
    <scope>NUCLEOTIDE SEQUENCE [LARGE SCALE GENOMIC DNA]</scope>
    <source>
        <strain evidence="1 2">NRRL 30616</strain>
    </source>
</reference>
<dbReference type="AlphaFoldDB" id="A0A1J7IVA3"/>
<evidence type="ECO:0008006" key="3">
    <source>
        <dbReference type="Google" id="ProtNLM"/>
    </source>
</evidence>
<organism evidence="1 2">
    <name type="scientific">Coniochaeta ligniaria NRRL 30616</name>
    <dbReference type="NCBI Taxonomy" id="1408157"/>
    <lineage>
        <taxon>Eukaryota</taxon>
        <taxon>Fungi</taxon>
        <taxon>Dikarya</taxon>
        <taxon>Ascomycota</taxon>
        <taxon>Pezizomycotina</taxon>
        <taxon>Sordariomycetes</taxon>
        <taxon>Sordariomycetidae</taxon>
        <taxon>Coniochaetales</taxon>
        <taxon>Coniochaetaceae</taxon>
        <taxon>Coniochaeta</taxon>
    </lineage>
</organism>